<keyword evidence="1" id="KW-0175">Coiled coil</keyword>
<protein>
    <submittedName>
        <fullName evidence="2">Uncharacterized protein</fullName>
    </submittedName>
</protein>
<name>A0A1H3DFV1_9EURY</name>
<keyword evidence="3" id="KW-1185">Reference proteome</keyword>
<accession>A0A1H3DFV1</accession>
<sequence>MKCAFGNCERQHDLWIKPHADSDVVPVCRGCGENESEKYHLSYQDSKPPEEVQDYIVAYDPDTALAEQLIDISDELEQTLTQYEGDNQEQIQKVVNARDSIEKAIKEL</sequence>
<dbReference type="OrthoDB" id="346075at2157"/>
<dbReference type="STRING" id="660517.SAMN04487946_101554"/>
<gene>
    <name evidence="2" type="ORF">SAMN04487946_101554</name>
</gene>
<evidence type="ECO:0000256" key="1">
    <source>
        <dbReference type="SAM" id="Coils"/>
    </source>
</evidence>
<dbReference type="Proteomes" id="UP000199170">
    <property type="component" value="Unassembled WGS sequence"/>
</dbReference>
<evidence type="ECO:0000313" key="3">
    <source>
        <dbReference type="Proteomes" id="UP000199170"/>
    </source>
</evidence>
<feature type="coiled-coil region" evidence="1">
    <location>
        <begin position="66"/>
        <end position="107"/>
    </location>
</feature>
<proteinExistence type="predicted"/>
<dbReference type="AlphaFoldDB" id="A0A1H3DFV1"/>
<organism evidence="2 3">
    <name type="scientific">Halobellus clavatus</name>
    <dbReference type="NCBI Taxonomy" id="660517"/>
    <lineage>
        <taxon>Archaea</taxon>
        <taxon>Methanobacteriati</taxon>
        <taxon>Methanobacteriota</taxon>
        <taxon>Stenosarchaea group</taxon>
        <taxon>Halobacteria</taxon>
        <taxon>Halobacteriales</taxon>
        <taxon>Haloferacaceae</taxon>
        <taxon>Halobellus</taxon>
    </lineage>
</organism>
<reference evidence="3" key="1">
    <citation type="submission" date="2016-10" db="EMBL/GenBank/DDBJ databases">
        <authorList>
            <person name="Varghese N."/>
            <person name="Submissions S."/>
        </authorList>
    </citation>
    <scope>NUCLEOTIDE SEQUENCE [LARGE SCALE GENOMIC DNA]</scope>
    <source>
        <strain evidence="3">CGMCC 1.10118</strain>
    </source>
</reference>
<evidence type="ECO:0000313" key="2">
    <source>
        <dbReference type="EMBL" id="SDX65343.1"/>
    </source>
</evidence>
<dbReference type="EMBL" id="FNPB01000001">
    <property type="protein sequence ID" value="SDX65343.1"/>
    <property type="molecule type" value="Genomic_DNA"/>
</dbReference>
<dbReference type="RefSeq" id="WP_089764867.1">
    <property type="nucleotide sequence ID" value="NZ_FNPB01000001.1"/>
</dbReference>